<reference evidence="1 2" key="1">
    <citation type="journal article" date="2021" name="Elife">
        <title>Chloroplast acquisition without the gene transfer in kleptoplastic sea slugs, Plakobranchus ocellatus.</title>
        <authorList>
            <person name="Maeda T."/>
            <person name="Takahashi S."/>
            <person name="Yoshida T."/>
            <person name="Shimamura S."/>
            <person name="Takaki Y."/>
            <person name="Nagai Y."/>
            <person name="Toyoda A."/>
            <person name="Suzuki Y."/>
            <person name="Arimoto A."/>
            <person name="Ishii H."/>
            <person name="Satoh N."/>
            <person name="Nishiyama T."/>
            <person name="Hasebe M."/>
            <person name="Maruyama T."/>
            <person name="Minagawa J."/>
            <person name="Obokata J."/>
            <person name="Shigenobu S."/>
        </authorList>
    </citation>
    <scope>NUCLEOTIDE SEQUENCE [LARGE SCALE GENOMIC DNA]</scope>
</reference>
<keyword evidence="2" id="KW-1185">Reference proteome</keyword>
<organism evidence="1 2">
    <name type="scientific">Plakobranchus ocellatus</name>
    <dbReference type="NCBI Taxonomy" id="259542"/>
    <lineage>
        <taxon>Eukaryota</taxon>
        <taxon>Metazoa</taxon>
        <taxon>Spiralia</taxon>
        <taxon>Lophotrochozoa</taxon>
        <taxon>Mollusca</taxon>
        <taxon>Gastropoda</taxon>
        <taxon>Heterobranchia</taxon>
        <taxon>Euthyneura</taxon>
        <taxon>Panpulmonata</taxon>
        <taxon>Sacoglossa</taxon>
        <taxon>Placobranchoidea</taxon>
        <taxon>Plakobranchidae</taxon>
        <taxon>Plakobranchus</taxon>
    </lineage>
</organism>
<gene>
    <name evidence="1" type="ORF">PoB_001523400</name>
</gene>
<evidence type="ECO:0000313" key="2">
    <source>
        <dbReference type="Proteomes" id="UP000735302"/>
    </source>
</evidence>
<dbReference type="Proteomes" id="UP000735302">
    <property type="component" value="Unassembled WGS sequence"/>
</dbReference>
<comment type="caution">
    <text evidence="1">The sequence shown here is derived from an EMBL/GenBank/DDBJ whole genome shotgun (WGS) entry which is preliminary data.</text>
</comment>
<dbReference type="AlphaFoldDB" id="A0AAV3Z2X6"/>
<evidence type="ECO:0000313" key="1">
    <source>
        <dbReference type="EMBL" id="GFN88728.1"/>
    </source>
</evidence>
<dbReference type="EMBL" id="BLXT01001881">
    <property type="protein sequence ID" value="GFN88728.1"/>
    <property type="molecule type" value="Genomic_DNA"/>
</dbReference>
<name>A0AAV3Z2X6_9GAST</name>
<protein>
    <submittedName>
        <fullName evidence="1">Uncharacterized protein</fullName>
    </submittedName>
</protein>
<proteinExistence type="predicted"/>
<sequence>MAVSTHDRIQAIRIVDHLDSSPPELLQYRDDHIRHGVEVCTHSNQIRENMLLTERARKRARRDQWCVPVADLGRDEWGQKIPTIKKLW</sequence>
<accession>A0AAV3Z2X6</accession>